<organism evidence="3 4">
    <name type="scientific">Nocardia terrae</name>
    <dbReference type="NCBI Taxonomy" id="2675851"/>
    <lineage>
        <taxon>Bacteria</taxon>
        <taxon>Bacillati</taxon>
        <taxon>Actinomycetota</taxon>
        <taxon>Actinomycetes</taxon>
        <taxon>Mycobacteriales</taxon>
        <taxon>Nocardiaceae</taxon>
        <taxon>Nocardia</taxon>
    </lineage>
</organism>
<evidence type="ECO:0000256" key="2">
    <source>
        <dbReference type="SAM" id="SignalP"/>
    </source>
</evidence>
<dbReference type="Proteomes" id="UP000466794">
    <property type="component" value="Unassembled WGS sequence"/>
</dbReference>
<dbReference type="AlphaFoldDB" id="A0A7K1UR65"/>
<comment type="caution">
    <text evidence="3">The sequence shown here is derived from an EMBL/GenBank/DDBJ whole genome shotgun (WGS) entry which is preliminary data.</text>
</comment>
<feature type="region of interest" description="Disordered" evidence="1">
    <location>
        <begin position="122"/>
        <end position="146"/>
    </location>
</feature>
<dbReference type="InterPro" id="IPR006311">
    <property type="entry name" value="TAT_signal"/>
</dbReference>
<sequence length="146" mass="14458">MSNTRRAGIGATAIGAAAAVAMLTAPDANALVTDISVASSSQYCTNQPYTVTVNVTVTSFLFDVALSDNDSQVGSVKPQNGVATFNWTPTTTGTHTLKAVQEVISNKSTSVTVVDCSATGGGSGSAGSGSSASNPLSGLLSSLSAH</sequence>
<proteinExistence type="predicted"/>
<dbReference type="PROSITE" id="PS51318">
    <property type="entry name" value="TAT"/>
    <property type="match status" value="1"/>
</dbReference>
<dbReference type="EMBL" id="WRPP01000001">
    <property type="protein sequence ID" value="MVU76843.1"/>
    <property type="molecule type" value="Genomic_DNA"/>
</dbReference>
<evidence type="ECO:0008006" key="5">
    <source>
        <dbReference type="Google" id="ProtNLM"/>
    </source>
</evidence>
<dbReference type="RefSeq" id="WP_157355602.1">
    <property type="nucleotide sequence ID" value="NZ_WRPP01000001.1"/>
</dbReference>
<reference evidence="3 4" key="1">
    <citation type="submission" date="2019-12" db="EMBL/GenBank/DDBJ databases">
        <title>Nocardia sp. nov. ET3-3 isolated from soil.</title>
        <authorList>
            <person name="Kanchanasin P."/>
            <person name="Tanasupawat S."/>
            <person name="Yuki M."/>
            <person name="Kudo T."/>
        </authorList>
    </citation>
    <scope>NUCLEOTIDE SEQUENCE [LARGE SCALE GENOMIC DNA]</scope>
    <source>
        <strain evidence="3 4">ET3-3</strain>
    </source>
</reference>
<evidence type="ECO:0000256" key="1">
    <source>
        <dbReference type="SAM" id="MobiDB-lite"/>
    </source>
</evidence>
<keyword evidence="4" id="KW-1185">Reference proteome</keyword>
<name>A0A7K1UR65_9NOCA</name>
<evidence type="ECO:0000313" key="3">
    <source>
        <dbReference type="EMBL" id="MVU76843.1"/>
    </source>
</evidence>
<feature type="chain" id="PRO_5029714210" description="Ig-like domain-containing protein" evidence="2">
    <location>
        <begin position="31"/>
        <end position="146"/>
    </location>
</feature>
<feature type="signal peptide" evidence="2">
    <location>
        <begin position="1"/>
        <end position="30"/>
    </location>
</feature>
<feature type="compositionally biased region" description="Low complexity" evidence="1">
    <location>
        <begin position="128"/>
        <end position="146"/>
    </location>
</feature>
<gene>
    <name evidence="3" type="ORF">GPX89_06230</name>
</gene>
<evidence type="ECO:0000313" key="4">
    <source>
        <dbReference type="Proteomes" id="UP000466794"/>
    </source>
</evidence>
<protein>
    <recommendedName>
        <fullName evidence="5">Ig-like domain-containing protein</fullName>
    </recommendedName>
</protein>
<keyword evidence="2" id="KW-0732">Signal</keyword>
<accession>A0A7K1UR65</accession>